<evidence type="ECO:0000256" key="3">
    <source>
        <dbReference type="ARBA" id="ARBA00022516"/>
    </source>
</evidence>
<feature type="transmembrane region" description="Helical" evidence="12">
    <location>
        <begin position="7"/>
        <end position="30"/>
    </location>
</feature>
<dbReference type="Gene3D" id="1.20.120.1760">
    <property type="match status" value="1"/>
</dbReference>
<keyword evidence="7" id="KW-0443">Lipid metabolism</keyword>
<name>S5DPR3_9ACTN</name>
<dbReference type="PROSITE" id="PS00379">
    <property type="entry name" value="CDP_ALCOHOL_P_TRANSF"/>
    <property type="match status" value="1"/>
</dbReference>
<evidence type="ECO:0000256" key="6">
    <source>
        <dbReference type="ARBA" id="ARBA00022989"/>
    </source>
</evidence>
<organism evidence="13">
    <name type="scientific">Candidatus Actinomarina minuta</name>
    <dbReference type="NCBI Taxonomy" id="1389454"/>
    <lineage>
        <taxon>Bacteria</taxon>
        <taxon>Bacillati</taxon>
        <taxon>Actinomycetota</taxon>
        <taxon>Actinomycetes</taxon>
        <taxon>Candidatus Actinomarinidae</taxon>
        <taxon>Candidatus Actinomarinales</taxon>
        <taxon>Candidatus Actinomarineae</taxon>
        <taxon>Candidatus Actinomarinaceae</taxon>
        <taxon>Candidatus Actinomarina</taxon>
    </lineage>
</organism>
<reference evidence="13" key="1">
    <citation type="journal article" date="2013" name="Sci. Rep.">
        <title>Metagenomics uncovers a new group of low GC and ultra-small marine Actinobacteria.</title>
        <authorList>
            <person name="Ghai R."/>
            <person name="Mizuno C.M."/>
            <person name="Picazo A."/>
            <person name="Camacho A."/>
            <person name="Rodriguez-Valera F."/>
        </authorList>
    </citation>
    <scope>NUCLEOTIDE SEQUENCE</scope>
</reference>
<evidence type="ECO:0000256" key="10">
    <source>
        <dbReference type="ARBA" id="ARBA00023264"/>
    </source>
</evidence>
<keyword evidence="4 11" id="KW-0808">Transferase</keyword>
<keyword evidence="3" id="KW-0444">Lipid biosynthesis</keyword>
<comment type="subcellular location">
    <subcellularLocation>
        <location evidence="1">Membrane</location>
        <topology evidence="1">Multi-pass membrane protein</topology>
    </subcellularLocation>
</comment>
<dbReference type="EMBL" id="KC811112">
    <property type="protein sequence ID" value="AGQ18795.1"/>
    <property type="molecule type" value="Genomic_DNA"/>
</dbReference>
<dbReference type="GO" id="GO:0046474">
    <property type="term" value="P:glycerophospholipid biosynthetic process"/>
    <property type="evidence" value="ECO:0007669"/>
    <property type="project" value="TreeGrafter"/>
</dbReference>
<evidence type="ECO:0000256" key="12">
    <source>
        <dbReference type="SAM" id="Phobius"/>
    </source>
</evidence>
<dbReference type="InterPro" id="IPR043130">
    <property type="entry name" value="CDP-OH_PTrfase_TM_dom"/>
</dbReference>
<keyword evidence="10" id="KW-1208">Phospholipid metabolism</keyword>
<keyword evidence="5 12" id="KW-0812">Transmembrane</keyword>
<evidence type="ECO:0000256" key="9">
    <source>
        <dbReference type="ARBA" id="ARBA00023209"/>
    </source>
</evidence>
<feature type="transmembrane region" description="Helical" evidence="12">
    <location>
        <begin position="146"/>
        <end position="169"/>
    </location>
</feature>
<dbReference type="InterPro" id="IPR004570">
    <property type="entry name" value="Phosphatidylglycerol_P_synth"/>
</dbReference>
<evidence type="ECO:0000256" key="5">
    <source>
        <dbReference type="ARBA" id="ARBA00022692"/>
    </source>
</evidence>
<feature type="transmembrane region" description="Helical" evidence="12">
    <location>
        <begin position="120"/>
        <end position="140"/>
    </location>
</feature>
<sequence>MKLKDFLLLPNLITISRLIVSIYLFLYYSLSDFSTVILVTLIALIGISDSIDGIVARKLNQVTKLGTILDPVCDRTVFILLLFWLSDIFPNWFFYGVIFREFLVLLGSIYVLLNTKTLTVSNYGKFGTVLIFFSICFYVINNANESAFFMFFGAISLIFYYFVALEYLYRIIKDE</sequence>
<keyword evidence="9" id="KW-0594">Phospholipid biosynthesis</keyword>
<evidence type="ECO:0000256" key="2">
    <source>
        <dbReference type="ARBA" id="ARBA00010441"/>
    </source>
</evidence>
<dbReference type="Pfam" id="PF01066">
    <property type="entry name" value="CDP-OH_P_transf"/>
    <property type="match status" value="1"/>
</dbReference>
<comment type="similarity">
    <text evidence="2 11">Belongs to the CDP-alcohol phosphatidyltransferase class-I family.</text>
</comment>
<evidence type="ECO:0000256" key="1">
    <source>
        <dbReference type="ARBA" id="ARBA00004141"/>
    </source>
</evidence>
<dbReference type="PANTHER" id="PTHR14269">
    <property type="entry name" value="CDP-DIACYLGLYCEROL--GLYCEROL-3-PHOSPHATE 3-PHOSPHATIDYLTRANSFERASE-RELATED"/>
    <property type="match status" value="1"/>
</dbReference>
<feature type="transmembrane region" description="Helical" evidence="12">
    <location>
        <begin position="36"/>
        <end position="56"/>
    </location>
</feature>
<protein>
    <submittedName>
        <fullName evidence="13">Phosphatidylglycerophosphate synthase</fullName>
    </submittedName>
</protein>
<dbReference type="UniPathway" id="UPA00085"/>
<dbReference type="GO" id="GO:0008444">
    <property type="term" value="F:CDP-diacylglycerol-glycerol-3-phosphate 3-phosphatidyltransferase activity"/>
    <property type="evidence" value="ECO:0007669"/>
    <property type="project" value="InterPro"/>
</dbReference>
<evidence type="ECO:0000256" key="11">
    <source>
        <dbReference type="RuleBase" id="RU003750"/>
    </source>
</evidence>
<proteinExistence type="inferred from homology"/>
<keyword evidence="6 12" id="KW-1133">Transmembrane helix</keyword>
<accession>S5DPR3</accession>
<dbReference type="GO" id="GO:0016020">
    <property type="term" value="C:membrane"/>
    <property type="evidence" value="ECO:0007669"/>
    <property type="project" value="UniProtKB-SubCell"/>
</dbReference>
<dbReference type="AlphaFoldDB" id="S5DPR3"/>
<keyword evidence="8 12" id="KW-0472">Membrane</keyword>
<dbReference type="InterPro" id="IPR000462">
    <property type="entry name" value="CDP-OH_P_trans"/>
</dbReference>
<dbReference type="PIRSF" id="PIRSF000847">
    <property type="entry name" value="Phos_ph_gly_syn"/>
    <property type="match status" value="1"/>
</dbReference>
<evidence type="ECO:0000256" key="4">
    <source>
        <dbReference type="ARBA" id="ARBA00022679"/>
    </source>
</evidence>
<dbReference type="PANTHER" id="PTHR14269:SF11">
    <property type="entry name" value="CDP-DIACYLGLYCEROL--GLYCEROL-3-PHOSPHATE 3-PHOSPHATIDYLTRANSFERASE"/>
    <property type="match status" value="1"/>
</dbReference>
<evidence type="ECO:0000256" key="8">
    <source>
        <dbReference type="ARBA" id="ARBA00023136"/>
    </source>
</evidence>
<dbReference type="InterPro" id="IPR050324">
    <property type="entry name" value="CDP-alcohol_PTase-I"/>
</dbReference>
<evidence type="ECO:0000313" key="13">
    <source>
        <dbReference type="EMBL" id="AGQ18795.1"/>
    </source>
</evidence>
<dbReference type="InterPro" id="IPR048254">
    <property type="entry name" value="CDP_ALCOHOL_P_TRANSF_CS"/>
</dbReference>
<evidence type="ECO:0000256" key="7">
    <source>
        <dbReference type="ARBA" id="ARBA00023098"/>
    </source>
</evidence>